<keyword evidence="1" id="KW-0472">Membrane</keyword>
<sequence>MGESKKMIKEIISILGWYLFLVILFNFVYRDRGLFNYFSPLILVLAVRYYKNKLVVFLTKMAVLFVVIYFLFTLYYY</sequence>
<keyword evidence="1" id="KW-0812">Transmembrane</keyword>
<organism evidence="2 3">
    <name type="scientific">Kroppenstedtia guangzhouensis</name>
    <dbReference type="NCBI Taxonomy" id="1274356"/>
    <lineage>
        <taxon>Bacteria</taxon>
        <taxon>Bacillati</taxon>
        <taxon>Bacillota</taxon>
        <taxon>Bacilli</taxon>
        <taxon>Bacillales</taxon>
        <taxon>Thermoactinomycetaceae</taxon>
        <taxon>Kroppenstedtia</taxon>
    </lineage>
</organism>
<proteinExistence type="predicted"/>
<reference evidence="3" key="1">
    <citation type="journal article" date="2019" name="Int. J. Syst. Evol. Microbiol.">
        <title>The Global Catalogue of Microorganisms (GCM) 10K type strain sequencing project: providing services to taxonomists for standard genome sequencing and annotation.</title>
        <authorList>
            <consortium name="The Broad Institute Genomics Platform"/>
            <consortium name="The Broad Institute Genome Sequencing Center for Infectious Disease"/>
            <person name="Wu L."/>
            <person name="Ma J."/>
        </authorList>
    </citation>
    <scope>NUCLEOTIDE SEQUENCE [LARGE SCALE GENOMIC DNA]</scope>
    <source>
        <strain evidence="3">CGMCC 1.12404</strain>
    </source>
</reference>
<evidence type="ECO:0000313" key="2">
    <source>
        <dbReference type="EMBL" id="GGA58412.1"/>
    </source>
</evidence>
<evidence type="ECO:0000256" key="1">
    <source>
        <dbReference type="SAM" id="Phobius"/>
    </source>
</evidence>
<protein>
    <submittedName>
        <fullName evidence="2">Uncharacterized protein</fullName>
    </submittedName>
</protein>
<feature type="transmembrane region" description="Helical" evidence="1">
    <location>
        <begin position="57"/>
        <end position="76"/>
    </location>
</feature>
<feature type="transmembrane region" description="Helical" evidence="1">
    <location>
        <begin position="12"/>
        <end position="28"/>
    </location>
</feature>
<evidence type="ECO:0000313" key="3">
    <source>
        <dbReference type="Proteomes" id="UP000617979"/>
    </source>
</evidence>
<comment type="caution">
    <text evidence="2">The sequence shown here is derived from an EMBL/GenBank/DDBJ whole genome shotgun (WGS) entry which is preliminary data.</text>
</comment>
<keyword evidence="3" id="KW-1185">Reference proteome</keyword>
<dbReference type="Proteomes" id="UP000617979">
    <property type="component" value="Unassembled WGS sequence"/>
</dbReference>
<gene>
    <name evidence="2" type="ORF">GCM10007416_34530</name>
</gene>
<accession>A0ABQ1H5U8</accession>
<dbReference type="EMBL" id="BMEX01000031">
    <property type="protein sequence ID" value="GGA58412.1"/>
    <property type="molecule type" value="Genomic_DNA"/>
</dbReference>
<keyword evidence="1" id="KW-1133">Transmembrane helix</keyword>
<name>A0ABQ1H5U8_9BACL</name>